<dbReference type="AlphaFoldDB" id="A0A382IV95"/>
<dbReference type="InterPro" id="IPR011004">
    <property type="entry name" value="Trimer_LpxA-like_sf"/>
</dbReference>
<evidence type="ECO:0000313" key="1">
    <source>
        <dbReference type="EMBL" id="SVC02803.1"/>
    </source>
</evidence>
<name>A0A382IV95_9ZZZZ</name>
<organism evidence="1">
    <name type="scientific">marine metagenome</name>
    <dbReference type="NCBI Taxonomy" id="408172"/>
    <lineage>
        <taxon>unclassified sequences</taxon>
        <taxon>metagenomes</taxon>
        <taxon>ecological metagenomes</taxon>
    </lineage>
</organism>
<gene>
    <name evidence="1" type="ORF">METZ01_LOCUS255657</name>
</gene>
<dbReference type="Gene3D" id="3.40.50.20">
    <property type="match status" value="1"/>
</dbReference>
<feature type="non-terminal residue" evidence="1">
    <location>
        <position position="1"/>
    </location>
</feature>
<dbReference type="EMBL" id="UINC01069435">
    <property type="protein sequence ID" value="SVC02803.1"/>
    <property type="molecule type" value="Genomic_DNA"/>
</dbReference>
<proteinExistence type="predicted"/>
<reference evidence="1" key="1">
    <citation type="submission" date="2018-05" db="EMBL/GenBank/DDBJ databases">
        <authorList>
            <person name="Lanie J.A."/>
            <person name="Ng W.-L."/>
            <person name="Kazmierczak K.M."/>
            <person name="Andrzejewski T.M."/>
            <person name="Davidsen T.M."/>
            <person name="Wayne K.J."/>
            <person name="Tettelin H."/>
            <person name="Glass J.I."/>
            <person name="Rusch D."/>
            <person name="Podicherti R."/>
            <person name="Tsui H.-C.T."/>
            <person name="Winkler M.E."/>
        </authorList>
    </citation>
    <scope>NUCLEOTIDE SEQUENCE</scope>
</reference>
<dbReference type="SUPFAM" id="SSF51161">
    <property type="entry name" value="Trimeric LpxA-like enzymes"/>
    <property type="match status" value="1"/>
</dbReference>
<accession>A0A382IV95</accession>
<protein>
    <submittedName>
        <fullName evidence="1">Uncharacterized protein</fullName>
    </submittedName>
</protein>
<sequence length="131" mass="14622">WDVVGFVDTNSELSNKQISGLPIYKYEDLSVSNDYYGICGIMDPQLKKRIVNNEIKPKKYNLATIVHPNIERPSDSKIGPGSVLFPGVTFSVDVKIGNCVWVDKNSLLGHNLRVVTIHQLCPPQLLVETVK</sequence>